<dbReference type="Pfam" id="PF01850">
    <property type="entry name" value="PIN"/>
    <property type="match status" value="1"/>
</dbReference>
<dbReference type="EMBL" id="NHRY01000261">
    <property type="protein sequence ID" value="PPQ27152.1"/>
    <property type="molecule type" value="Genomic_DNA"/>
</dbReference>
<dbReference type="PANTHER" id="PTHR36173">
    <property type="entry name" value="RIBONUCLEASE VAPC16-RELATED"/>
    <property type="match status" value="1"/>
</dbReference>
<protein>
    <submittedName>
        <fullName evidence="2">PIN domain nuclease</fullName>
    </submittedName>
</protein>
<dbReference type="SUPFAM" id="SSF88723">
    <property type="entry name" value="PIN domain-like"/>
    <property type="match status" value="1"/>
</dbReference>
<dbReference type="Gene3D" id="3.40.50.1010">
    <property type="entry name" value="5'-nuclease"/>
    <property type="match status" value="1"/>
</dbReference>
<dbReference type="OrthoDB" id="9798990at2"/>
<gene>
    <name evidence="2" type="ORF">CCS01_27950</name>
</gene>
<dbReference type="InterPro" id="IPR041705">
    <property type="entry name" value="PIN_Sll0205"/>
</dbReference>
<keyword evidence="3" id="KW-1185">Reference proteome</keyword>
<comment type="caution">
    <text evidence="2">The sequence shown here is derived from an EMBL/GenBank/DDBJ whole genome shotgun (WGS) entry which is preliminary data.</text>
</comment>
<dbReference type="InterPro" id="IPR029060">
    <property type="entry name" value="PIN-like_dom_sf"/>
</dbReference>
<proteinExistence type="predicted"/>
<organism evidence="2 3">
    <name type="scientific">Rhodopila globiformis</name>
    <name type="common">Rhodopseudomonas globiformis</name>
    <dbReference type="NCBI Taxonomy" id="1071"/>
    <lineage>
        <taxon>Bacteria</taxon>
        <taxon>Pseudomonadati</taxon>
        <taxon>Pseudomonadota</taxon>
        <taxon>Alphaproteobacteria</taxon>
        <taxon>Acetobacterales</taxon>
        <taxon>Acetobacteraceae</taxon>
        <taxon>Rhodopila</taxon>
    </lineage>
</organism>
<evidence type="ECO:0000313" key="3">
    <source>
        <dbReference type="Proteomes" id="UP000239724"/>
    </source>
</evidence>
<evidence type="ECO:0000259" key="1">
    <source>
        <dbReference type="Pfam" id="PF01850"/>
    </source>
</evidence>
<dbReference type="InterPro" id="IPR002716">
    <property type="entry name" value="PIN_dom"/>
</dbReference>
<dbReference type="PANTHER" id="PTHR36173:SF2">
    <property type="entry name" value="RIBONUCLEASE VAPC16"/>
    <property type="match status" value="1"/>
</dbReference>
<feature type="domain" description="PIN" evidence="1">
    <location>
        <begin position="5"/>
        <end position="121"/>
    </location>
</feature>
<reference evidence="2 3" key="1">
    <citation type="journal article" date="2018" name="Arch. Microbiol.">
        <title>New insights into the metabolic potential of the phototrophic purple bacterium Rhodopila globiformis DSM 161(T) from its draft genome sequence and evidence for a vanadium-dependent nitrogenase.</title>
        <authorList>
            <person name="Imhoff J.F."/>
            <person name="Rahn T."/>
            <person name="Kunzel S."/>
            <person name="Neulinger S.C."/>
        </authorList>
    </citation>
    <scope>NUCLEOTIDE SEQUENCE [LARGE SCALE GENOMIC DNA]</scope>
    <source>
        <strain evidence="2 3">DSM 161</strain>
    </source>
</reference>
<dbReference type="InterPro" id="IPR052919">
    <property type="entry name" value="TA_system_RNase"/>
</dbReference>
<evidence type="ECO:0000313" key="2">
    <source>
        <dbReference type="EMBL" id="PPQ27152.1"/>
    </source>
</evidence>
<name>A0A2S6MXR0_RHOGL</name>
<sequence length="142" mass="15660">MLRLLLDTHVLIWAIGEPSRLGERTRAAVASPANQVLVSAATAWEIAIKHALGRLTFPVDRFEEVLQRMGFDPLPVQLPHAIAAGRLPRHHDDPFDRMLIAQALTDGLTLATIDGAMARYDVPVLADCRAIALQNSARRRAR</sequence>
<accession>A0A2S6MXR0</accession>
<dbReference type="Proteomes" id="UP000239724">
    <property type="component" value="Unassembled WGS sequence"/>
</dbReference>
<dbReference type="CDD" id="cd09872">
    <property type="entry name" value="PIN_Sll0205-like"/>
    <property type="match status" value="1"/>
</dbReference>
<dbReference type="AlphaFoldDB" id="A0A2S6MXR0"/>